<organism evidence="4 5">
    <name type="scientific">Viridothelium virens</name>
    <name type="common">Speckled blister lichen</name>
    <name type="synonym">Trypethelium virens</name>
    <dbReference type="NCBI Taxonomy" id="1048519"/>
    <lineage>
        <taxon>Eukaryota</taxon>
        <taxon>Fungi</taxon>
        <taxon>Dikarya</taxon>
        <taxon>Ascomycota</taxon>
        <taxon>Pezizomycotina</taxon>
        <taxon>Dothideomycetes</taxon>
        <taxon>Dothideomycetes incertae sedis</taxon>
        <taxon>Trypetheliales</taxon>
        <taxon>Trypetheliaceae</taxon>
        <taxon>Viridothelium</taxon>
    </lineage>
</organism>
<keyword evidence="2" id="KW-0472">Membrane</keyword>
<dbReference type="AlphaFoldDB" id="A0A6A6GSY7"/>
<evidence type="ECO:0000256" key="3">
    <source>
        <dbReference type="SAM" id="SignalP"/>
    </source>
</evidence>
<feature type="region of interest" description="Disordered" evidence="1">
    <location>
        <begin position="166"/>
        <end position="191"/>
    </location>
</feature>
<reference evidence="4" key="1">
    <citation type="journal article" date="2020" name="Stud. Mycol.">
        <title>101 Dothideomycetes genomes: a test case for predicting lifestyles and emergence of pathogens.</title>
        <authorList>
            <person name="Haridas S."/>
            <person name="Albert R."/>
            <person name="Binder M."/>
            <person name="Bloem J."/>
            <person name="Labutti K."/>
            <person name="Salamov A."/>
            <person name="Andreopoulos B."/>
            <person name="Baker S."/>
            <person name="Barry K."/>
            <person name="Bills G."/>
            <person name="Bluhm B."/>
            <person name="Cannon C."/>
            <person name="Castanera R."/>
            <person name="Culley D."/>
            <person name="Daum C."/>
            <person name="Ezra D."/>
            <person name="Gonzalez J."/>
            <person name="Henrissat B."/>
            <person name="Kuo A."/>
            <person name="Liang C."/>
            <person name="Lipzen A."/>
            <person name="Lutzoni F."/>
            <person name="Magnuson J."/>
            <person name="Mondo S."/>
            <person name="Nolan M."/>
            <person name="Ohm R."/>
            <person name="Pangilinan J."/>
            <person name="Park H.-J."/>
            <person name="Ramirez L."/>
            <person name="Alfaro M."/>
            <person name="Sun H."/>
            <person name="Tritt A."/>
            <person name="Yoshinaga Y."/>
            <person name="Zwiers L.-H."/>
            <person name="Turgeon B."/>
            <person name="Goodwin S."/>
            <person name="Spatafora J."/>
            <person name="Crous P."/>
            <person name="Grigoriev I."/>
        </authorList>
    </citation>
    <scope>NUCLEOTIDE SEQUENCE</scope>
    <source>
        <strain evidence="4">Tuck. ex Michener</strain>
    </source>
</reference>
<sequence>MRLFLVLTSCLGAFASSGSIVATVGSTVSVSVQTIVSYTSFNISPYNTTTYASFVSSDATATTFAFQRECYTGIAAFPTFPICYGFTTSPKTLILGSTSVAFLSTVPLSNNQGMSESSSTWLFSEGCSANGGTEMICTVEQTGPSYLMSNPWPTGLERSALTYTGTSTEFPAPTTTPGVTRRPTGSGITGQTSTFTVPGNDMRKQFIVVTAGLEKDTSTTSGAGVCAYLALSGAWPVTIYLVLMSLSSPLLFG</sequence>
<feature type="signal peptide" evidence="3">
    <location>
        <begin position="1"/>
        <end position="17"/>
    </location>
</feature>
<feature type="transmembrane region" description="Helical" evidence="2">
    <location>
        <begin position="227"/>
        <end position="252"/>
    </location>
</feature>
<keyword evidence="5" id="KW-1185">Reference proteome</keyword>
<evidence type="ECO:0000313" key="5">
    <source>
        <dbReference type="Proteomes" id="UP000800092"/>
    </source>
</evidence>
<keyword evidence="3" id="KW-0732">Signal</keyword>
<dbReference type="OrthoDB" id="10578410at2759"/>
<feature type="chain" id="PRO_5025613549" evidence="3">
    <location>
        <begin position="18"/>
        <end position="253"/>
    </location>
</feature>
<feature type="compositionally biased region" description="Low complexity" evidence="1">
    <location>
        <begin position="171"/>
        <end position="185"/>
    </location>
</feature>
<accession>A0A6A6GSY7</accession>
<gene>
    <name evidence="4" type="ORF">EV356DRAFT_35345</name>
</gene>
<keyword evidence="2" id="KW-0812">Transmembrane</keyword>
<dbReference type="EMBL" id="ML991885">
    <property type="protein sequence ID" value="KAF2228894.1"/>
    <property type="molecule type" value="Genomic_DNA"/>
</dbReference>
<evidence type="ECO:0000313" key="4">
    <source>
        <dbReference type="EMBL" id="KAF2228894.1"/>
    </source>
</evidence>
<evidence type="ECO:0000256" key="1">
    <source>
        <dbReference type="SAM" id="MobiDB-lite"/>
    </source>
</evidence>
<keyword evidence="2" id="KW-1133">Transmembrane helix</keyword>
<protein>
    <submittedName>
        <fullName evidence="4">Uncharacterized protein</fullName>
    </submittedName>
</protein>
<evidence type="ECO:0000256" key="2">
    <source>
        <dbReference type="SAM" id="Phobius"/>
    </source>
</evidence>
<name>A0A6A6GSY7_VIRVR</name>
<proteinExistence type="predicted"/>
<dbReference type="Proteomes" id="UP000800092">
    <property type="component" value="Unassembled WGS sequence"/>
</dbReference>